<dbReference type="EMBL" id="LVLJ01002688">
    <property type="protein sequence ID" value="OAE24038.1"/>
    <property type="molecule type" value="Genomic_DNA"/>
</dbReference>
<proteinExistence type="predicted"/>
<evidence type="ECO:0000313" key="2">
    <source>
        <dbReference type="EMBL" id="OAE24038.1"/>
    </source>
</evidence>
<protein>
    <submittedName>
        <fullName evidence="2">Uncharacterized protein</fullName>
    </submittedName>
</protein>
<reference evidence="2" key="1">
    <citation type="submission" date="2016-03" db="EMBL/GenBank/DDBJ databases">
        <title>Mechanisms controlling the formation of the plant cell surface in tip-growing cells are functionally conserved among land plants.</title>
        <authorList>
            <person name="Honkanen S."/>
            <person name="Jones V.A."/>
            <person name="Morieri G."/>
            <person name="Champion C."/>
            <person name="Hetherington A.J."/>
            <person name="Kelly S."/>
            <person name="Saint-Marcoux D."/>
            <person name="Proust H."/>
            <person name="Prescott H."/>
            <person name="Dolan L."/>
        </authorList>
    </citation>
    <scope>NUCLEOTIDE SEQUENCE [LARGE SCALE GENOMIC DNA]</scope>
    <source>
        <tissue evidence="2">Whole gametophyte</tissue>
    </source>
</reference>
<accession>A0A176VT74</accession>
<feature type="compositionally biased region" description="Low complexity" evidence="1">
    <location>
        <begin position="27"/>
        <end position="39"/>
    </location>
</feature>
<sequence>MPRVREGEELAPDCGPVPSPESGVIPRQSQRRAAGSGQRAAYGTRVGACKQCRSQIANSASLLPPIRPCRSRRLPAIAAFPKWWQELSWAAKRPAAASVCPGAVGRLVVRNLSQFTESGNEGWRRSLRARNGDLSEHVMVGTAFGNLQFSRTSCSQGPVLIQTDQLAAGKLNAGEPPLSLIPS</sequence>
<organism evidence="2 3">
    <name type="scientific">Marchantia polymorpha subsp. ruderalis</name>
    <dbReference type="NCBI Taxonomy" id="1480154"/>
    <lineage>
        <taxon>Eukaryota</taxon>
        <taxon>Viridiplantae</taxon>
        <taxon>Streptophyta</taxon>
        <taxon>Embryophyta</taxon>
        <taxon>Marchantiophyta</taxon>
        <taxon>Marchantiopsida</taxon>
        <taxon>Marchantiidae</taxon>
        <taxon>Marchantiales</taxon>
        <taxon>Marchantiaceae</taxon>
        <taxon>Marchantia</taxon>
    </lineage>
</organism>
<evidence type="ECO:0000313" key="3">
    <source>
        <dbReference type="Proteomes" id="UP000077202"/>
    </source>
</evidence>
<dbReference type="AlphaFoldDB" id="A0A176VT74"/>
<dbReference type="Proteomes" id="UP000077202">
    <property type="component" value="Unassembled WGS sequence"/>
</dbReference>
<gene>
    <name evidence="2" type="ORF">AXG93_4079s1290</name>
</gene>
<name>A0A176VT74_MARPO</name>
<feature type="region of interest" description="Disordered" evidence="1">
    <location>
        <begin position="1"/>
        <end position="39"/>
    </location>
</feature>
<keyword evidence="3" id="KW-1185">Reference proteome</keyword>
<comment type="caution">
    <text evidence="2">The sequence shown here is derived from an EMBL/GenBank/DDBJ whole genome shotgun (WGS) entry which is preliminary data.</text>
</comment>
<evidence type="ECO:0000256" key="1">
    <source>
        <dbReference type="SAM" id="MobiDB-lite"/>
    </source>
</evidence>